<dbReference type="SUPFAM" id="SSF88713">
    <property type="entry name" value="Glycoside hydrolase/deacetylase"/>
    <property type="match status" value="1"/>
</dbReference>
<dbReference type="Gene3D" id="3.20.20.370">
    <property type="entry name" value="Glycoside hydrolase/deacetylase"/>
    <property type="match status" value="1"/>
</dbReference>
<gene>
    <name evidence="2" type="ORF">SDC9_187316</name>
</gene>
<reference evidence="2" key="1">
    <citation type="submission" date="2019-08" db="EMBL/GenBank/DDBJ databases">
        <authorList>
            <person name="Kucharzyk K."/>
            <person name="Murdoch R.W."/>
            <person name="Higgins S."/>
            <person name="Loffler F."/>
        </authorList>
    </citation>
    <scope>NUCLEOTIDE SEQUENCE</scope>
</reference>
<name>A0A645HUF4_9ZZZZ</name>
<evidence type="ECO:0000313" key="2">
    <source>
        <dbReference type="EMBL" id="MPN39784.1"/>
    </source>
</evidence>
<evidence type="ECO:0000259" key="1">
    <source>
        <dbReference type="Pfam" id="PF01522"/>
    </source>
</evidence>
<protein>
    <recommendedName>
        <fullName evidence="1">NodB homology domain-containing protein</fullName>
    </recommendedName>
</protein>
<dbReference type="InterPro" id="IPR002509">
    <property type="entry name" value="NODB_dom"/>
</dbReference>
<proteinExistence type="predicted"/>
<accession>A0A645HUF4</accession>
<dbReference type="InterPro" id="IPR011330">
    <property type="entry name" value="Glyco_hydro/deAcase_b/a-brl"/>
</dbReference>
<comment type="caution">
    <text evidence="2">The sequence shown here is derived from an EMBL/GenBank/DDBJ whole genome shotgun (WGS) entry which is preliminary data.</text>
</comment>
<dbReference type="GO" id="GO:0005975">
    <property type="term" value="P:carbohydrate metabolic process"/>
    <property type="evidence" value="ECO:0007669"/>
    <property type="project" value="InterPro"/>
</dbReference>
<feature type="domain" description="NodB homology" evidence="1">
    <location>
        <begin position="52"/>
        <end position="117"/>
    </location>
</feature>
<organism evidence="2">
    <name type="scientific">bioreactor metagenome</name>
    <dbReference type="NCBI Taxonomy" id="1076179"/>
    <lineage>
        <taxon>unclassified sequences</taxon>
        <taxon>metagenomes</taxon>
        <taxon>ecological metagenomes</taxon>
    </lineage>
</organism>
<dbReference type="EMBL" id="VSSQ01095810">
    <property type="protein sequence ID" value="MPN39784.1"/>
    <property type="molecule type" value="Genomic_DNA"/>
</dbReference>
<sequence>MFPILDAYVKEHPEFSWRGAKGIVATTGYQGAFGYRITDLDDYDEATQKWMLDKVTEVAKALRASGWEIANHSYTHNQYWNNKTMTMEQCKYDTGRWVNEIMPYVGETHIFISPFGVSFDQDDERFQYLLDNGFYIYCPVDSKMPMRWHDNDVIQGRLNLDGITMIKYPERISKDFFDPSLVLDPARPPMD</sequence>
<dbReference type="GO" id="GO:0016810">
    <property type="term" value="F:hydrolase activity, acting on carbon-nitrogen (but not peptide) bonds"/>
    <property type="evidence" value="ECO:0007669"/>
    <property type="project" value="InterPro"/>
</dbReference>
<dbReference type="AlphaFoldDB" id="A0A645HUF4"/>
<dbReference type="Pfam" id="PF01522">
    <property type="entry name" value="Polysacc_deac_1"/>
    <property type="match status" value="1"/>
</dbReference>